<dbReference type="EMBL" id="AP004375">
    <property type="protein sequence ID" value="BAD03133.1"/>
    <property type="molecule type" value="Genomic_DNA"/>
</dbReference>
<sequence length="130" mass="13753">MEVFAAAPPCPSVFELAAAEVAAVIIPGSVIAPDTPYHGQIRARGAQIGGRVRRLVASYTPSTVASTPAVVPYRIRRRRAHRRSVVEEALDVAPPAVPCRIRPMPPPACSGHRCRRVVEVDAAAEAAPCA</sequence>
<protein>
    <submittedName>
        <fullName evidence="2">Uncharacterized protein</fullName>
    </submittedName>
</protein>
<dbReference type="Proteomes" id="UP000000763">
    <property type="component" value="Chromosome 8"/>
</dbReference>
<evidence type="ECO:0000313" key="1">
    <source>
        <dbReference type="EMBL" id="BAD03133.1"/>
    </source>
</evidence>
<evidence type="ECO:0000313" key="3">
    <source>
        <dbReference type="Proteomes" id="UP000000763"/>
    </source>
</evidence>
<dbReference type="EMBL" id="AP005512">
    <property type="protein sequence ID" value="BAD03727.1"/>
    <property type="molecule type" value="Genomic_DNA"/>
</dbReference>
<reference evidence="3" key="4">
    <citation type="journal article" date="2008" name="Nucleic Acids Res.">
        <title>The rice annotation project database (RAP-DB): 2008 update.</title>
        <authorList>
            <consortium name="The rice annotation project (RAP)"/>
        </authorList>
    </citation>
    <scope>GENOME REANNOTATION</scope>
    <source>
        <strain evidence="3">cv. Nipponbare</strain>
    </source>
</reference>
<reference evidence="2" key="2">
    <citation type="submission" date="2002-07" db="EMBL/GenBank/DDBJ databases">
        <title>Oryza sativa nipponbare(GA3) genomic DNA, chromosome 8, BAC clone:OSJNBa0012O03.</title>
        <authorList>
            <person name="Sasaki T."/>
            <person name="Matsumoto T."/>
            <person name="Katayose Y."/>
        </authorList>
    </citation>
    <scope>NUCLEOTIDE SEQUENCE</scope>
</reference>
<proteinExistence type="predicted"/>
<gene>
    <name evidence="2" type="ORF">OSJNBa0012O03.46</name>
    <name evidence="1" type="ORF">P0475C12.8</name>
</gene>
<organism evidence="2 3">
    <name type="scientific">Oryza sativa subsp. japonica</name>
    <name type="common">Rice</name>
    <dbReference type="NCBI Taxonomy" id="39947"/>
    <lineage>
        <taxon>Eukaryota</taxon>
        <taxon>Viridiplantae</taxon>
        <taxon>Streptophyta</taxon>
        <taxon>Embryophyta</taxon>
        <taxon>Tracheophyta</taxon>
        <taxon>Spermatophyta</taxon>
        <taxon>Magnoliopsida</taxon>
        <taxon>Liliopsida</taxon>
        <taxon>Poales</taxon>
        <taxon>Poaceae</taxon>
        <taxon>BOP clade</taxon>
        <taxon>Oryzoideae</taxon>
        <taxon>Oryzeae</taxon>
        <taxon>Oryzinae</taxon>
        <taxon>Oryza</taxon>
        <taxon>Oryza sativa</taxon>
    </lineage>
</organism>
<reference evidence="3" key="3">
    <citation type="journal article" date="2005" name="Nature">
        <title>The map-based sequence of the rice genome.</title>
        <authorList>
            <consortium name="International rice genome sequencing project (IRGSP)"/>
            <person name="Matsumoto T."/>
            <person name="Wu J."/>
            <person name="Kanamori H."/>
            <person name="Katayose Y."/>
            <person name="Fujisawa M."/>
            <person name="Namiki N."/>
            <person name="Mizuno H."/>
            <person name="Yamamoto K."/>
            <person name="Antonio B.A."/>
            <person name="Baba T."/>
            <person name="Sakata K."/>
            <person name="Nagamura Y."/>
            <person name="Aoki H."/>
            <person name="Arikawa K."/>
            <person name="Arita K."/>
            <person name="Bito T."/>
            <person name="Chiden Y."/>
            <person name="Fujitsuka N."/>
            <person name="Fukunaka R."/>
            <person name="Hamada M."/>
            <person name="Harada C."/>
            <person name="Hayashi A."/>
            <person name="Hijishita S."/>
            <person name="Honda M."/>
            <person name="Hosokawa S."/>
            <person name="Ichikawa Y."/>
            <person name="Idonuma A."/>
            <person name="Iijima M."/>
            <person name="Ikeda M."/>
            <person name="Ikeno M."/>
            <person name="Ito K."/>
            <person name="Ito S."/>
            <person name="Ito T."/>
            <person name="Ito Y."/>
            <person name="Ito Y."/>
            <person name="Iwabuchi A."/>
            <person name="Kamiya K."/>
            <person name="Karasawa W."/>
            <person name="Kurita K."/>
            <person name="Katagiri S."/>
            <person name="Kikuta A."/>
            <person name="Kobayashi H."/>
            <person name="Kobayashi N."/>
            <person name="Machita K."/>
            <person name="Maehara T."/>
            <person name="Masukawa M."/>
            <person name="Mizubayashi T."/>
            <person name="Mukai Y."/>
            <person name="Nagasaki H."/>
            <person name="Nagata Y."/>
            <person name="Naito S."/>
            <person name="Nakashima M."/>
            <person name="Nakama Y."/>
            <person name="Nakamichi Y."/>
            <person name="Nakamura M."/>
            <person name="Meguro A."/>
            <person name="Negishi M."/>
            <person name="Ohta I."/>
            <person name="Ohta T."/>
            <person name="Okamoto M."/>
            <person name="Ono N."/>
            <person name="Saji S."/>
            <person name="Sakaguchi M."/>
            <person name="Sakai K."/>
            <person name="Shibata M."/>
            <person name="Shimokawa T."/>
            <person name="Song J."/>
            <person name="Takazaki Y."/>
            <person name="Terasawa K."/>
            <person name="Tsugane M."/>
            <person name="Tsuji K."/>
            <person name="Ueda S."/>
            <person name="Waki K."/>
            <person name="Yamagata H."/>
            <person name="Yamamoto M."/>
            <person name="Yamamoto S."/>
            <person name="Yamane H."/>
            <person name="Yoshiki S."/>
            <person name="Yoshihara R."/>
            <person name="Yukawa K."/>
            <person name="Zhong H."/>
            <person name="Yano M."/>
            <person name="Yuan Q."/>
            <person name="Ouyang S."/>
            <person name="Liu J."/>
            <person name="Jones K.M."/>
            <person name="Gansberger K."/>
            <person name="Moffat K."/>
            <person name="Hill J."/>
            <person name="Bera J."/>
            <person name="Fadrosh D."/>
            <person name="Jin S."/>
            <person name="Johri S."/>
            <person name="Kim M."/>
            <person name="Overton L."/>
            <person name="Reardon M."/>
            <person name="Tsitrin T."/>
            <person name="Vuong H."/>
            <person name="Weaver B."/>
            <person name="Ciecko A."/>
            <person name="Tallon L."/>
            <person name="Jackson J."/>
            <person name="Pai G."/>
            <person name="Aken S.V."/>
            <person name="Utterback T."/>
            <person name="Reidmuller S."/>
            <person name="Feldblyum T."/>
            <person name="Hsiao J."/>
            <person name="Zismann V."/>
            <person name="Iobst S."/>
            <person name="de Vazeille A.R."/>
            <person name="Buell C.R."/>
            <person name="Ying K."/>
            <person name="Li Y."/>
            <person name="Lu T."/>
            <person name="Huang Y."/>
            <person name="Zhao Q."/>
            <person name="Feng Q."/>
            <person name="Zhang L."/>
            <person name="Zhu J."/>
            <person name="Weng Q."/>
            <person name="Mu J."/>
            <person name="Lu Y."/>
            <person name="Fan D."/>
            <person name="Liu Y."/>
            <person name="Guan J."/>
            <person name="Zhang Y."/>
            <person name="Yu S."/>
            <person name="Liu X."/>
            <person name="Zhang Y."/>
            <person name="Hong G."/>
            <person name="Han B."/>
            <person name="Choisne N."/>
            <person name="Demange N."/>
            <person name="Orjeda G."/>
            <person name="Samain S."/>
            <person name="Cattolico L."/>
            <person name="Pelletier E."/>
            <person name="Couloux A."/>
            <person name="Segurens B."/>
            <person name="Wincker P."/>
            <person name="D'Hont A."/>
            <person name="Scarpelli C."/>
            <person name="Weissenbach J."/>
            <person name="Salanoubat M."/>
            <person name="Quetier F."/>
            <person name="Yu Y."/>
            <person name="Kim H.R."/>
            <person name="Rambo T."/>
            <person name="Currie J."/>
            <person name="Collura K."/>
            <person name="Luo M."/>
            <person name="Yang T."/>
            <person name="Ammiraju J.S.S."/>
            <person name="Engler F."/>
            <person name="Soderlund C."/>
            <person name="Wing R.A."/>
            <person name="Palmer L.E."/>
            <person name="de la Bastide M."/>
            <person name="Spiegel L."/>
            <person name="Nascimento L."/>
            <person name="Zutavern T."/>
            <person name="O'Shaughnessy A."/>
            <person name="Dike S."/>
            <person name="Dedhia N."/>
            <person name="Preston R."/>
            <person name="Balija V."/>
            <person name="McCombie W.R."/>
            <person name="Chow T."/>
            <person name="Chen H."/>
            <person name="Chung M."/>
            <person name="Chen C."/>
            <person name="Shaw J."/>
            <person name="Wu H."/>
            <person name="Hsiao K."/>
            <person name="Chao Y."/>
            <person name="Chu M."/>
            <person name="Cheng C."/>
            <person name="Hour A."/>
            <person name="Lee P."/>
            <person name="Lin S."/>
            <person name="Lin Y."/>
            <person name="Liou J."/>
            <person name="Liu S."/>
            <person name="Hsing Y."/>
            <person name="Raghuvanshi S."/>
            <person name="Mohanty A."/>
            <person name="Bharti A.K."/>
            <person name="Gaur A."/>
            <person name="Gupta V."/>
            <person name="Kumar D."/>
            <person name="Ravi V."/>
            <person name="Vij S."/>
            <person name="Kapur A."/>
            <person name="Khurana P."/>
            <person name="Khurana P."/>
            <person name="Khurana J.P."/>
            <person name="Tyagi A.K."/>
            <person name="Gaikwad K."/>
            <person name="Singh A."/>
            <person name="Dalal V."/>
            <person name="Srivastava S."/>
            <person name="Dixit A."/>
            <person name="Pal A.K."/>
            <person name="Ghazi I.A."/>
            <person name="Yadav M."/>
            <person name="Pandit A."/>
            <person name="Bhargava A."/>
            <person name="Sureshbabu K."/>
            <person name="Batra K."/>
            <person name="Sharma T.R."/>
            <person name="Mohapatra T."/>
            <person name="Singh N.K."/>
            <person name="Messing J."/>
            <person name="Nelson A.B."/>
            <person name="Fuks G."/>
            <person name="Kavchok S."/>
            <person name="Keizer G."/>
            <person name="Linton E."/>
            <person name="Llaca V."/>
            <person name="Song R."/>
            <person name="Tanyolac B."/>
            <person name="Young S."/>
            <person name="Ho-Il K."/>
            <person name="Hahn J.H."/>
            <person name="Sangsakoo G."/>
            <person name="Vanavichit A."/>
            <person name="de Mattos Luiz.A.T."/>
            <person name="Zimmer P.D."/>
            <person name="Malone G."/>
            <person name="Dellagostin O."/>
            <person name="de Oliveira A.C."/>
            <person name="Bevan M."/>
            <person name="Bancroft I."/>
            <person name="Minx P."/>
            <person name="Cordum H."/>
            <person name="Wilson R."/>
            <person name="Cheng Z."/>
            <person name="Jin W."/>
            <person name="Jiang J."/>
            <person name="Leong S.A."/>
            <person name="Iwama H."/>
            <person name="Gojobori T."/>
            <person name="Itoh T."/>
            <person name="Niimura Y."/>
            <person name="Fujii Y."/>
            <person name="Habara T."/>
            <person name="Sakai H."/>
            <person name="Sato Y."/>
            <person name="Wilson G."/>
            <person name="Kumar K."/>
            <person name="McCouch S."/>
            <person name="Juretic N."/>
            <person name="Hoen D."/>
            <person name="Wright S."/>
            <person name="Bruskiewich R."/>
            <person name="Bureau T."/>
            <person name="Miyao A."/>
            <person name="Hirochika H."/>
            <person name="Nishikawa T."/>
            <person name="Kadowaki K."/>
            <person name="Sugiura M."/>
            <person name="Burr B."/>
            <person name="Sasaki T."/>
        </authorList>
    </citation>
    <scope>NUCLEOTIDE SEQUENCE [LARGE SCALE GENOMIC DNA]</scope>
    <source>
        <strain evidence="3">cv. Nipponbare</strain>
    </source>
</reference>
<evidence type="ECO:0000313" key="2">
    <source>
        <dbReference type="EMBL" id="BAD03727.1"/>
    </source>
</evidence>
<reference evidence="1" key="1">
    <citation type="submission" date="2001-11" db="EMBL/GenBank/DDBJ databases">
        <title>Oryza sativa nipponbare(GA3) genomic DNA, chromosome 8, PAC clone:P0475C12.</title>
        <authorList>
            <person name="Sasaki T."/>
            <person name="Matsumoto T."/>
            <person name="Yamamoto K."/>
        </authorList>
    </citation>
    <scope>NUCLEOTIDE SEQUENCE</scope>
</reference>
<name>Q6YZS3_ORYSJ</name>
<accession>Q6YZS3</accession>
<dbReference type="AlphaFoldDB" id="Q6YZS3"/>